<keyword evidence="1" id="KW-0175">Coiled coil</keyword>
<proteinExistence type="predicted"/>
<evidence type="ECO:0000256" key="1">
    <source>
        <dbReference type="SAM" id="Coils"/>
    </source>
</evidence>
<dbReference type="RefSeq" id="WP_005979792.1">
    <property type="nucleotide sequence ID" value="NZ_CABKNW010000004.1"/>
</dbReference>
<evidence type="ECO:0008006" key="4">
    <source>
        <dbReference type="Google" id="ProtNLM"/>
    </source>
</evidence>
<feature type="coiled-coil region" evidence="1">
    <location>
        <begin position="49"/>
        <end position="138"/>
    </location>
</feature>
<organism evidence="2 3">
    <name type="scientific">Fusobacterium ulcerans</name>
    <dbReference type="NCBI Taxonomy" id="861"/>
    <lineage>
        <taxon>Bacteria</taxon>
        <taxon>Fusobacteriati</taxon>
        <taxon>Fusobacteriota</taxon>
        <taxon>Fusobacteriia</taxon>
        <taxon>Fusobacteriales</taxon>
        <taxon>Fusobacteriaceae</taxon>
        <taxon>Fusobacterium</taxon>
    </lineage>
</organism>
<accession>A0AAX2JEK0</accession>
<dbReference type="AlphaFoldDB" id="A0AAX2JEK0"/>
<name>A0AAX2JEK0_9FUSO</name>
<sequence length="735" mass="82996">MNEIISEGIFDRDQGDISSNMNLIGNKNITSNLEEEKTTKIFTKKNEEIKLLKKLNLRMKNNIQVLENLGRKTILSNEEEKELDKVLNEFNILDKEVVDKFKSFKEGKTGILEYNDTLEGKKKTLDKESENLEILETAFNIKSENFAITEYNMEQYEKKELEIINKYNREKLEKTKEFNKKTKELLDEKNIKEAKLTKKNYEMEIKKEEEIHRIKLRNFQKLNPRITENELFKIEWTEAEEAKEKNNNIFNQMQEKDSENLKTGIKNLSSMFKLVGDITEKDSIKNISEKIGALTPEKLEKFFGSKIAKKTLNVIRDIAPKKLVEIIENKPIPTFEKFQEGQKIGDTVSSFLDGGSEGKLGSMIGSGLGSIVGGAVGSKVGGVLGSIGGSLLGRKSKKKKKKEERKRKAAQERLQRGLISGKYKWDDVVEAYNEDLLKLGTGSYIDLYDKVSANTDYDNVLSSLNGAKSGSDGVSMTTLKQLMPQYNEQQIMDWFKSLTGGAVLKGDILSTGEGKYGAIDIGELAKQVTNANRDLEKTLKATIKGIINFSADSLAAVVKKGFFGGIEDLGNDIEGMLAESLKNAFINTEMSKVLFNGMSDKVSDVVKEMFVKDSNLGIDLETGDLENLSLTQYMELIKKYTEISNEKLEELFRELGLNVDNLTGSMNNLNKNMSKNAVQGMSTNLWKYNLGQKVTSEFNGIFEIEIPITLGDQLLDKRIIKITSDSIRKARRNKF</sequence>
<dbReference type="Proteomes" id="UP000249008">
    <property type="component" value="Chromosome 1"/>
</dbReference>
<dbReference type="GeneID" id="78454284"/>
<protein>
    <recommendedName>
        <fullName evidence="4">Glycine zipper domain-containing protein</fullName>
    </recommendedName>
</protein>
<feature type="coiled-coil region" evidence="1">
    <location>
        <begin position="169"/>
        <end position="211"/>
    </location>
</feature>
<evidence type="ECO:0000313" key="3">
    <source>
        <dbReference type="Proteomes" id="UP000249008"/>
    </source>
</evidence>
<dbReference type="EMBL" id="LS483487">
    <property type="protein sequence ID" value="SQJ15530.1"/>
    <property type="molecule type" value="Genomic_DNA"/>
</dbReference>
<reference evidence="2 3" key="1">
    <citation type="submission" date="2018-06" db="EMBL/GenBank/DDBJ databases">
        <authorList>
            <consortium name="Pathogen Informatics"/>
            <person name="Doyle S."/>
        </authorList>
    </citation>
    <scope>NUCLEOTIDE SEQUENCE [LARGE SCALE GENOMIC DNA]</scope>
    <source>
        <strain evidence="2 3">NCTC12112</strain>
    </source>
</reference>
<evidence type="ECO:0000313" key="2">
    <source>
        <dbReference type="EMBL" id="SQJ15530.1"/>
    </source>
</evidence>
<gene>
    <name evidence="2" type="ORF">NCTC12112_03018</name>
</gene>